<name>A0A9K3D3E4_9EUKA</name>
<organism evidence="2 3">
    <name type="scientific">Kipferlia bialata</name>
    <dbReference type="NCBI Taxonomy" id="797122"/>
    <lineage>
        <taxon>Eukaryota</taxon>
        <taxon>Metamonada</taxon>
        <taxon>Carpediemonas-like organisms</taxon>
        <taxon>Kipferlia</taxon>
    </lineage>
</organism>
<feature type="compositionally biased region" description="Acidic residues" evidence="1">
    <location>
        <begin position="76"/>
        <end position="138"/>
    </location>
</feature>
<dbReference type="AlphaFoldDB" id="A0A9K3D3E4"/>
<comment type="caution">
    <text evidence="2">The sequence shown here is derived from an EMBL/GenBank/DDBJ whole genome shotgun (WGS) entry which is preliminary data.</text>
</comment>
<feature type="non-terminal residue" evidence="2">
    <location>
        <position position="1"/>
    </location>
</feature>
<proteinExistence type="predicted"/>
<gene>
    <name evidence="2" type="ORF">KIPB_009281</name>
</gene>
<evidence type="ECO:0000313" key="2">
    <source>
        <dbReference type="EMBL" id="GIQ87277.1"/>
    </source>
</evidence>
<sequence>DDENTITVQGGERLEVVVEEDIPAPPPTVATPAYESAHSSPTSSEDEEDDMPIEREGEPSPAHEDNNEPWNAPDGSEGESDEEERGGEAEETDDEESVTEDADEQEPEPEAEPEAEAELPMERDEETVPTLSPEEEELQREADEEEKRKEEAMAAYVAARGPLPSRFTLAGLTKMLENCMKIPHTAVYVCAGLANVGIDPLKLQISSGLTMTSLLSCAHRANVIDLNTLTAAEQQKIGASTQKNSLVFPFSHVVYEPTKGMQNYCQRLFAHISKGAAEIPFGHVVQMFPSLMYLKPLLYIGASIDMVQFDMLMRNLCLLYPVLFVNGLVRNGFPDPEPSSISPIMPYAQAVDTVCGQLSVCTRFKDPRRGLSSHAVRESSLGSLPGISSTSL</sequence>
<dbReference type="Proteomes" id="UP000265618">
    <property type="component" value="Unassembled WGS sequence"/>
</dbReference>
<protein>
    <submittedName>
        <fullName evidence="2">Uncharacterized protein</fullName>
    </submittedName>
</protein>
<evidence type="ECO:0000313" key="3">
    <source>
        <dbReference type="Proteomes" id="UP000265618"/>
    </source>
</evidence>
<feature type="region of interest" description="Disordered" evidence="1">
    <location>
        <begin position="1"/>
        <end position="151"/>
    </location>
</feature>
<dbReference type="EMBL" id="BDIP01003104">
    <property type="protein sequence ID" value="GIQ87277.1"/>
    <property type="molecule type" value="Genomic_DNA"/>
</dbReference>
<reference evidence="2 3" key="1">
    <citation type="journal article" date="2018" name="PLoS ONE">
        <title>The draft genome of Kipferlia bialata reveals reductive genome evolution in fornicate parasites.</title>
        <authorList>
            <person name="Tanifuji G."/>
            <person name="Takabayashi S."/>
            <person name="Kume K."/>
            <person name="Takagi M."/>
            <person name="Nakayama T."/>
            <person name="Kamikawa R."/>
            <person name="Inagaki Y."/>
            <person name="Hashimoto T."/>
        </authorList>
    </citation>
    <scope>NUCLEOTIDE SEQUENCE [LARGE SCALE GENOMIC DNA]</scope>
    <source>
        <strain evidence="2">NY0173</strain>
    </source>
</reference>
<feature type="compositionally biased region" description="Basic and acidic residues" evidence="1">
    <location>
        <begin position="139"/>
        <end position="151"/>
    </location>
</feature>
<accession>A0A9K3D3E4</accession>
<evidence type="ECO:0000256" key="1">
    <source>
        <dbReference type="SAM" id="MobiDB-lite"/>
    </source>
</evidence>
<feature type="compositionally biased region" description="Basic and acidic residues" evidence="1">
    <location>
        <begin position="52"/>
        <end position="66"/>
    </location>
</feature>
<keyword evidence="3" id="KW-1185">Reference proteome</keyword>